<evidence type="ECO:0000313" key="1">
    <source>
        <dbReference type="EMBL" id="VFR32499.1"/>
    </source>
</evidence>
<organism evidence="6">
    <name type="scientific">plant metagenome</name>
    <dbReference type="NCBI Taxonomy" id="1297885"/>
    <lineage>
        <taxon>unclassified sequences</taxon>
        <taxon>metagenomes</taxon>
        <taxon>organismal metagenomes</taxon>
    </lineage>
</organism>
<dbReference type="EMBL" id="CAADIO010000050">
    <property type="protein sequence ID" value="VFR97208.1"/>
    <property type="molecule type" value="Genomic_DNA"/>
</dbReference>
<evidence type="ECO:0000313" key="2">
    <source>
        <dbReference type="EMBL" id="VFR55297.1"/>
    </source>
</evidence>
<gene>
    <name evidence="1" type="ORF">AMP9_2713</name>
    <name evidence="2" type="ORF">BRI6_2890</name>
    <name evidence="3" type="ORF">BRI9_2947</name>
    <name evidence="4" type="ORF">IVO3_2947</name>
    <name evidence="5" type="ORF">RAN3_2795</name>
    <name evidence="6" type="ORF">RAN7_2919</name>
</gene>
<dbReference type="EMBL" id="CAADIZ010000084">
    <property type="protein sequence ID" value="VFS38825.1"/>
    <property type="molecule type" value="Genomic_DNA"/>
</dbReference>
<protein>
    <submittedName>
        <fullName evidence="6">Uncharacterized protein</fullName>
    </submittedName>
</protein>
<name>A0A484YU15_9ZZZZ</name>
<evidence type="ECO:0000313" key="3">
    <source>
        <dbReference type="EMBL" id="VFR63490.1"/>
    </source>
</evidence>
<dbReference type="EMBL" id="CAADHY010000032">
    <property type="protein sequence ID" value="VFR32499.1"/>
    <property type="molecule type" value="Genomic_DNA"/>
</dbReference>
<evidence type="ECO:0000313" key="5">
    <source>
        <dbReference type="EMBL" id="VFR97208.1"/>
    </source>
</evidence>
<proteinExistence type="predicted"/>
<evidence type="ECO:0000313" key="6">
    <source>
        <dbReference type="EMBL" id="VFS38825.1"/>
    </source>
</evidence>
<accession>A0A484YU15</accession>
<dbReference type="AlphaFoldDB" id="A0A484YU15"/>
<reference evidence="6" key="1">
    <citation type="submission" date="2019-03" db="EMBL/GenBank/DDBJ databases">
        <authorList>
            <person name="Danneels B."/>
        </authorList>
    </citation>
    <scope>NUCLEOTIDE SEQUENCE</scope>
</reference>
<dbReference type="EMBL" id="CAADII010000043">
    <property type="protein sequence ID" value="VFR55297.1"/>
    <property type="molecule type" value="Genomic_DNA"/>
</dbReference>
<dbReference type="EMBL" id="CAADIK010000009">
    <property type="protein sequence ID" value="VFR63490.1"/>
    <property type="molecule type" value="Genomic_DNA"/>
</dbReference>
<dbReference type="EMBL" id="CAADIP010000017">
    <property type="protein sequence ID" value="VFR86074.1"/>
    <property type="molecule type" value="Genomic_DNA"/>
</dbReference>
<evidence type="ECO:0000313" key="4">
    <source>
        <dbReference type="EMBL" id="VFR86074.1"/>
    </source>
</evidence>
<sequence length="70" mass="7204">MLQGGVDDTAPGTGQCRQYVGGGGWGKIHGQGARIPLALAAPGRPLPGRACRLGGKRGAFEKSHALRLRV</sequence>